<dbReference type="Gene3D" id="1.10.8.60">
    <property type="match status" value="1"/>
</dbReference>
<dbReference type="SUPFAM" id="SSF52540">
    <property type="entry name" value="P-loop containing nucleoside triphosphate hydrolases"/>
    <property type="match status" value="1"/>
</dbReference>
<dbReference type="AlphaFoldDB" id="A0A9N9IZS4"/>
<dbReference type="PANTHER" id="PTHR43718">
    <property type="entry name" value="LON PROTEASE"/>
    <property type="match status" value="1"/>
</dbReference>
<evidence type="ECO:0000256" key="1">
    <source>
        <dbReference type="SAM" id="Coils"/>
    </source>
</evidence>
<dbReference type="GO" id="GO:0016887">
    <property type="term" value="F:ATP hydrolysis activity"/>
    <property type="evidence" value="ECO:0007669"/>
    <property type="project" value="InterPro"/>
</dbReference>
<comment type="caution">
    <text evidence="3">The sequence shown here is derived from an EMBL/GenBank/DDBJ whole genome shotgun (WGS) entry which is preliminary data.</text>
</comment>
<dbReference type="InterPro" id="IPR003959">
    <property type="entry name" value="ATPase_AAA_core"/>
</dbReference>
<organism evidence="3 4">
    <name type="scientific">Ambispora leptoticha</name>
    <dbReference type="NCBI Taxonomy" id="144679"/>
    <lineage>
        <taxon>Eukaryota</taxon>
        <taxon>Fungi</taxon>
        <taxon>Fungi incertae sedis</taxon>
        <taxon>Mucoromycota</taxon>
        <taxon>Glomeromycotina</taxon>
        <taxon>Glomeromycetes</taxon>
        <taxon>Archaeosporales</taxon>
        <taxon>Ambisporaceae</taxon>
        <taxon>Ambispora</taxon>
    </lineage>
</organism>
<name>A0A9N9IZS4_9GLOM</name>
<keyword evidence="1" id="KW-0175">Coiled coil</keyword>
<keyword evidence="4" id="KW-1185">Reference proteome</keyword>
<feature type="coiled-coil region" evidence="1">
    <location>
        <begin position="209"/>
        <end position="236"/>
    </location>
</feature>
<dbReference type="PANTHER" id="PTHR43718:SF2">
    <property type="entry name" value="LON PROTEASE HOMOLOG, MITOCHONDRIAL"/>
    <property type="match status" value="1"/>
</dbReference>
<dbReference type="InterPro" id="IPR027065">
    <property type="entry name" value="Lon_Prtase"/>
</dbReference>
<accession>A0A9N9IZS4</accession>
<evidence type="ECO:0000259" key="2">
    <source>
        <dbReference type="Pfam" id="PF00004"/>
    </source>
</evidence>
<evidence type="ECO:0000313" key="3">
    <source>
        <dbReference type="EMBL" id="CAG8755295.1"/>
    </source>
</evidence>
<dbReference type="Gene3D" id="3.40.50.300">
    <property type="entry name" value="P-loop containing nucleotide triphosphate hydrolases"/>
    <property type="match status" value="1"/>
</dbReference>
<gene>
    <name evidence="3" type="ORF">ALEPTO_LOCUS13455</name>
</gene>
<sequence length="295" mass="33269">GVSDAAIINGGKTSLVGEGVGEIIKAIVETESRDPVVLLDEVDKTSSWFGGGSIEDALLHVLDPEQNRNFKDCYLGVEIDISFFTFLLTANDLAKVPAPLRNRLEIIRLPAYTAEQKFQIGKMKIGKIFAESYQNKNKDLFEMTDGALRTLIGKIEEEGVRQVERKIKDLIRWAFVQWSLALERGEEETKIIIDEDKVNELVEDLKEPDQEEESAEDKLKKEIAELEEEKETLKASNLSFFKPLIVSNNQGFCDKHNKTTCQNSEGACALCQLEEQVKQFEIIITKKNLVTLEKS</sequence>
<dbReference type="Proteomes" id="UP000789508">
    <property type="component" value="Unassembled WGS sequence"/>
</dbReference>
<dbReference type="GO" id="GO:0006515">
    <property type="term" value="P:protein quality control for misfolded or incompletely synthesized proteins"/>
    <property type="evidence" value="ECO:0007669"/>
    <property type="project" value="TreeGrafter"/>
</dbReference>
<dbReference type="GO" id="GO:0004252">
    <property type="term" value="F:serine-type endopeptidase activity"/>
    <property type="evidence" value="ECO:0007669"/>
    <property type="project" value="InterPro"/>
</dbReference>
<dbReference type="GO" id="GO:0005524">
    <property type="term" value="F:ATP binding"/>
    <property type="evidence" value="ECO:0007669"/>
    <property type="project" value="InterPro"/>
</dbReference>
<feature type="non-terminal residue" evidence="3">
    <location>
        <position position="1"/>
    </location>
</feature>
<dbReference type="OrthoDB" id="2411602at2759"/>
<evidence type="ECO:0000313" key="4">
    <source>
        <dbReference type="Proteomes" id="UP000789508"/>
    </source>
</evidence>
<dbReference type="EMBL" id="CAJVPS010043134">
    <property type="protein sequence ID" value="CAG8755295.1"/>
    <property type="molecule type" value="Genomic_DNA"/>
</dbReference>
<protein>
    <submittedName>
        <fullName evidence="3">8383_t:CDS:1</fullName>
    </submittedName>
</protein>
<feature type="domain" description="ATPase AAA-type core" evidence="2">
    <location>
        <begin position="9"/>
        <end position="107"/>
    </location>
</feature>
<reference evidence="3" key="1">
    <citation type="submission" date="2021-06" db="EMBL/GenBank/DDBJ databases">
        <authorList>
            <person name="Kallberg Y."/>
            <person name="Tangrot J."/>
            <person name="Rosling A."/>
        </authorList>
    </citation>
    <scope>NUCLEOTIDE SEQUENCE</scope>
    <source>
        <strain evidence="3">FL130A</strain>
    </source>
</reference>
<dbReference type="Pfam" id="PF00004">
    <property type="entry name" value="AAA"/>
    <property type="match status" value="1"/>
</dbReference>
<proteinExistence type="predicted"/>
<dbReference type="GO" id="GO:0004176">
    <property type="term" value="F:ATP-dependent peptidase activity"/>
    <property type="evidence" value="ECO:0007669"/>
    <property type="project" value="InterPro"/>
</dbReference>
<dbReference type="InterPro" id="IPR027417">
    <property type="entry name" value="P-loop_NTPase"/>
</dbReference>